<dbReference type="EMBL" id="MHNY01000026">
    <property type="protein sequence ID" value="OGZ55567.1"/>
    <property type="molecule type" value="Genomic_DNA"/>
</dbReference>
<sequence length="233" mass="26856">MESKWYHLKESALQLRKRGLSIGMIEHKLGISRSTLSGWFKNIELSHVQKEQLLQNWRDGLVHARKKAVIWHNAQKKQRLEEAKKQAIKTLAGIDEKDKNILELALAILYMGEGSKKKIETALGSSDPLILKFFLSVLKNVYSVDMKKIRCSLYLRADQDPIKIKRFWAGQLKLPISSFNYANRDQRTAGSKTYKYYKGVCQISGPTVAIQRKLLYISSLFCERVTENVRLRG</sequence>
<organism evidence="1 2">
    <name type="scientific">Candidatus Ryanbacteria bacterium RIFCSPLOWO2_02_FULL_45_11c</name>
    <dbReference type="NCBI Taxonomy" id="1802128"/>
    <lineage>
        <taxon>Bacteria</taxon>
        <taxon>Candidatus Ryaniibacteriota</taxon>
    </lineage>
</organism>
<dbReference type="AlphaFoldDB" id="A0A1G2GZD0"/>
<dbReference type="STRING" id="1802128.A3H64_01385"/>
<protein>
    <submittedName>
        <fullName evidence="1">Uncharacterized protein</fullName>
    </submittedName>
</protein>
<name>A0A1G2GZD0_9BACT</name>
<dbReference type="Proteomes" id="UP000178186">
    <property type="component" value="Unassembled WGS sequence"/>
</dbReference>
<reference evidence="1 2" key="1">
    <citation type="journal article" date="2016" name="Nat. Commun.">
        <title>Thousands of microbial genomes shed light on interconnected biogeochemical processes in an aquifer system.</title>
        <authorList>
            <person name="Anantharaman K."/>
            <person name="Brown C.T."/>
            <person name="Hug L.A."/>
            <person name="Sharon I."/>
            <person name="Castelle C.J."/>
            <person name="Probst A.J."/>
            <person name="Thomas B.C."/>
            <person name="Singh A."/>
            <person name="Wilkins M.J."/>
            <person name="Karaoz U."/>
            <person name="Brodie E.L."/>
            <person name="Williams K.H."/>
            <person name="Hubbard S.S."/>
            <person name="Banfield J.F."/>
        </authorList>
    </citation>
    <scope>NUCLEOTIDE SEQUENCE [LARGE SCALE GENOMIC DNA]</scope>
</reference>
<accession>A0A1G2GZD0</accession>
<evidence type="ECO:0000313" key="2">
    <source>
        <dbReference type="Proteomes" id="UP000178186"/>
    </source>
</evidence>
<gene>
    <name evidence="1" type="ORF">A3H64_01385</name>
</gene>
<evidence type="ECO:0000313" key="1">
    <source>
        <dbReference type="EMBL" id="OGZ55567.1"/>
    </source>
</evidence>
<comment type="caution">
    <text evidence="1">The sequence shown here is derived from an EMBL/GenBank/DDBJ whole genome shotgun (WGS) entry which is preliminary data.</text>
</comment>
<proteinExistence type="predicted"/>